<dbReference type="AlphaFoldDB" id="A0A210QAW7"/>
<evidence type="ECO:0000313" key="3">
    <source>
        <dbReference type="Proteomes" id="UP000242188"/>
    </source>
</evidence>
<organism evidence="2 3">
    <name type="scientific">Mizuhopecten yessoensis</name>
    <name type="common">Japanese scallop</name>
    <name type="synonym">Patinopecten yessoensis</name>
    <dbReference type="NCBI Taxonomy" id="6573"/>
    <lineage>
        <taxon>Eukaryota</taxon>
        <taxon>Metazoa</taxon>
        <taxon>Spiralia</taxon>
        <taxon>Lophotrochozoa</taxon>
        <taxon>Mollusca</taxon>
        <taxon>Bivalvia</taxon>
        <taxon>Autobranchia</taxon>
        <taxon>Pteriomorphia</taxon>
        <taxon>Pectinida</taxon>
        <taxon>Pectinoidea</taxon>
        <taxon>Pectinidae</taxon>
        <taxon>Mizuhopecten</taxon>
    </lineage>
</organism>
<feature type="compositionally biased region" description="Basic and acidic residues" evidence="1">
    <location>
        <begin position="236"/>
        <end position="253"/>
    </location>
</feature>
<proteinExistence type="predicted"/>
<comment type="caution">
    <text evidence="2">The sequence shown here is derived from an EMBL/GenBank/DDBJ whole genome shotgun (WGS) entry which is preliminary data.</text>
</comment>
<feature type="region of interest" description="Disordered" evidence="1">
    <location>
        <begin position="172"/>
        <end position="219"/>
    </location>
</feature>
<dbReference type="EMBL" id="NEDP02004373">
    <property type="protein sequence ID" value="OWF45874.1"/>
    <property type="molecule type" value="Genomic_DNA"/>
</dbReference>
<name>A0A210QAW7_MIZYE</name>
<evidence type="ECO:0000256" key="1">
    <source>
        <dbReference type="SAM" id="MobiDB-lite"/>
    </source>
</evidence>
<dbReference type="OrthoDB" id="6175979at2759"/>
<feature type="compositionally biased region" description="Polar residues" evidence="1">
    <location>
        <begin position="429"/>
        <end position="441"/>
    </location>
</feature>
<feature type="compositionally biased region" description="Acidic residues" evidence="1">
    <location>
        <begin position="68"/>
        <end position="80"/>
    </location>
</feature>
<protein>
    <submittedName>
        <fullName evidence="2">Uncharacterized protein</fullName>
    </submittedName>
</protein>
<keyword evidence="3" id="KW-1185">Reference proteome</keyword>
<feature type="region of interest" description="Disordered" evidence="1">
    <location>
        <begin position="35"/>
        <end position="87"/>
    </location>
</feature>
<reference evidence="2 3" key="1">
    <citation type="journal article" date="2017" name="Nat. Ecol. Evol.">
        <title>Scallop genome provides insights into evolution of bilaterian karyotype and development.</title>
        <authorList>
            <person name="Wang S."/>
            <person name="Zhang J."/>
            <person name="Jiao W."/>
            <person name="Li J."/>
            <person name="Xun X."/>
            <person name="Sun Y."/>
            <person name="Guo X."/>
            <person name="Huan P."/>
            <person name="Dong B."/>
            <person name="Zhang L."/>
            <person name="Hu X."/>
            <person name="Sun X."/>
            <person name="Wang J."/>
            <person name="Zhao C."/>
            <person name="Wang Y."/>
            <person name="Wang D."/>
            <person name="Huang X."/>
            <person name="Wang R."/>
            <person name="Lv J."/>
            <person name="Li Y."/>
            <person name="Zhang Z."/>
            <person name="Liu B."/>
            <person name="Lu W."/>
            <person name="Hui Y."/>
            <person name="Liang J."/>
            <person name="Zhou Z."/>
            <person name="Hou R."/>
            <person name="Li X."/>
            <person name="Liu Y."/>
            <person name="Li H."/>
            <person name="Ning X."/>
            <person name="Lin Y."/>
            <person name="Zhao L."/>
            <person name="Xing Q."/>
            <person name="Dou J."/>
            <person name="Li Y."/>
            <person name="Mao J."/>
            <person name="Guo H."/>
            <person name="Dou H."/>
            <person name="Li T."/>
            <person name="Mu C."/>
            <person name="Jiang W."/>
            <person name="Fu Q."/>
            <person name="Fu X."/>
            <person name="Miao Y."/>
            <person name="Liu J."/>
            <person name="Yu Q."/>
            <person name="Li R."/>
            <person name="Liao H."/>
            <person name="Li X."/>
            <person name="Kong Y."/>
            <person name="Jiang Z."/>
            <person name="Chourrout D."/>
            <person name="Li R."/>
            <person name="Bao Z."/>
        </authorList>
    </citation>
    <scope>NUCLEOTIDE SEQUENCE [LARGE SCALE GENOMIC DNA]</scope>
    <source>
        <strain evidence="2 3">PY_sf001</strain>
    </source>
</reference>
<gene>
    <name evidence="2" type="ORF">KP79_PYT07271</name>
</gene>
<feature type="region of interest" description="Disordered" evidence="1">
    <location>
        <begin position="427"/>
        <end position="472"/>
    </location>
</feature>
<evidence type="ECO:0000313" key="2">
    <source>
        <dbReference type="EMBL" id="OWF45874.1"/>
    </source>
</evidence>
<accession>A0A210QAW7</accession>
<dbReference type="Proteomes" id="UP000242188">
    <property type="component" value="Unassembled WGS sequence"/>
</dbReference>
<feature type="region of interest" description="Disordered" evidence="1">
    <location>
        <begin position="231"/>
        <end position="268"/>
    </location>
</feature>
<sequence>MKTGIIDVQFDHEDTENVAVVGKIGKMAKKVRIKTNVEHMERKEKKKRRRRQGYPNLAQAQRSKEIGNETDNDSFEEDDGILPTIEGFDPRKKKTEEVSDIRNTRPGICDACKKKGLNSADEYMRRTFKKYDTKDAHSDGHCIVCQEIGANFNFLDSNSGSASMTYPRDFYDKFSRETKPPNIDSEPEPSRGSPGLPSIQEELRSFPSKPDPLGTTGENAFESARKGVLARLAAESPKRRDALGRSNAGRERGGNLFMDSGRRDEPTRYSPFMEKIKKDRYRTELQYPDAEKKELLVKEFQFETPKLDLTGHGDIRNVSKRDLEYRKDIKYSTSFEPSKFRHLVKTRVRYEEYPLPTLNAYCFAPQEVSDEFEDLPFNRGLKGGTIKKDPNPFHRERQELLQKQERNSMYAVGSLGLVYGLPDHKSLTDRSSIPDTATTLSFDRGPQGNRPLSLLLPPPRPKKRPSSYFSYG</sequence>